<dbReference type="Proteomes" id="UP000017938">
    <property type="component" value="Unassembled WGS sequence"/>
</dbReference>
<keyword evidence="1" id="KW-1133">Transmembrane helix</keyword>
<dbReference type="EMBL" id="CBFW010000289">
    <property type="protein sequence ID" value="CDC75294.1"/>
    <property type="molecule type" value="Genomic_DNA"/>
</dbReference>
<protein>
    <submittedName>
        <fullName evidence="2">Uncharacterized protein</fullName>
    </submittedName>
</protein>
<sequence>MKKRFAVIFSVLMALFMVITTFFSLGVSAEGEKTVELTGAYYVSQKTGDIGTKKQNAPVFTIELRFSAPVTIPAAENIWLRISAESGTNQIKPKNGEASVEYLNPETVNGAKYSDRIRLTFDGWTAADSVIDADFYKNNYKLVFTEYLENAYGDGLVDARVAHGKNGETIKATSTNNGGASFTVADITALPDEKPEDKETIDLVGAYYISQKTGDIGSKKQNAPVFTIELRFSAPVTVPAAENIWLRLTAENGTNQIKPQNGEASVEYLNPETVNGAKYSDRIRLTFDGWTAADSVINADFFKNNYKVVITEYSGSAEDEIIDATVVHGKNGETVKATSRNGQGFSFAVCEILDGSPKTGNAYIAVLAAGIAFLGTGIAAAGKKKR</sequence>
<keyword evidence="1" id="KW-0472">Membrane</keyword>
<accession>R6TZK8</accession>
<evidence type="ECO:0000313" key="2">
    <source>
        <dbReference type="EMBL" id="CDC75294.1"/>
    </source>
</evidence>
<feature type="transmembrane region" description="Helical" evidence="1">
    <location>
        <begin position="362"/>
        <end position="382"/>
    </location>
</feature>
<gene>
    <name evidence="2" type="ORF">BN580_01802</name>
</gene>
<dbReference type="STRING" id="1263015.BN580_01802"/>
<name>R6TZK8_9BACT</name>
<evidence type="ECO:0000313" key="3">
    <source>
        <dbReference type="Proteomes" id="UP000017938"/>
    </source>
</evidence>
<proteinExistence type="predicted"/>
<dbReference type="AlphaFoldDB" id="R6TZK8"/>
<organism evidence="2 3">
    <name type="scientific">Candidatus Colimorpha enterica</name>
    <dbReference type="NCBI Taxonomy" id="3083063"/>
    <lineage>
        <taxon>Bacteria</taxon>
        <taxon>Pseudomonadati</taxon>
        <taxon>Bacteroidota</taxon>
        <taxon>Bacteroidia</taxon>
        <taxon>Bacteroidales</taxon>
        <taxon>Candidatus Colimorpha</taxon>
    </lineage>
</organism>
<keyword evidence="1" id="KW-0812">Transmembrane</keyword>
<comment type="caution">
    <text evidence="2">The sequence shown here is derived from an EMBL/GenBank/DDBJ whole genome shotgun (WGS) entry which is preliminary data.</text>
</comment>
<reference evidence="2" key="1">
    <citation type="submission" date="2012-11" db="EMBL/GenBank/DDBJ databases">
        <title>Dependencies among metagenomic species, viruses, plasmids and units of genetic variation.</title>
        <authorList>
            <person name="Nielsen H.B."/>
            <person name="Almeida M."/>
            <person name="Juncker A.S."/>
            <person name="Rasmussen S."/>
            <person name="Li J."/>
            <person name="Sunagawa S."/>
            <person name="Plichta D."/>
            <person name="Gautier L."/>
            <person name="Le Chatelier E."/>
            <person name="Peletier E."/>
            <person name="Bonde I."/>
            <person name="Nielsen T."/>
            <person name="Manichanh C."/>
            <person name="Arumugam M."/>
            <person name="Batto J."/>
            <person name="Santos M.B.Q.D."/>
            <person name="Blom N."/>
            <person name="Borruel N."/>
            <person name="Burgdorf K.S."/>
            <person name="Boumezbeur F."/>
            <person name="Casellas F."/>
            <person name="Dore J."/>
            <person name="Guarner F."/>
            <person name="Hansen T."/>
            <person name="Hildebrand F."/>
            <person name="Kaas R.S."/>
            <person name="Kennedy S."/>
            <person name="Kristiansen K."/>
            <person name="Kultima J.R."/>
            <person name="Leonard P."/>
            <person name="Levenez F."/>
            <person name="Lund O."/>
            <person name="Moumen B."/>
            <person name="Le Paslier D."/>
            <person name="Pons N."/>
            <person name="Pedersen O."/>
            <person name="Prifti E."/>
            <person name="Qin J."/>
            <person name="Raes J."/>
            <person name="Tap J."/>
            <person name="Tims S."/>
            <person name="Ussery D.W."/>
            <person name="Yamada T."/>
            <person name="MetaHit consortium"/>
            <person name="Renault P."/>
            <person name="Sicheritz-Ponten T."/>
            <person name="Bork P."/>
            <person name="Wang J."/>
            <person name="Brunak S."/>
            <person name="Ehrlich S.D."/>
        </authorList>
    </citation>
    <scope>NUCLEOTIDE SEQUENCE [LARGE SCALE GENOMIC DNA]</scope>
</reference>
<evidence type="ECO:0000256" key="1">
    <source>
        <dbReference type="SAM" id="Phobius"/>
    </source>
</evidence>